<dbReference type="InterPro" id="IPR046342">
    <property type="entry name" value="CBS_dom_sf"/>
</dbReference>
<name>A0ABN0ZYR7_9ACTN</name>
<evidence type="ECO:0000313" key="5">
    <source>
        <dbReference type="Proteomes" id="UP001500909"/>
    </source>
</evidence>
<sequence length="252" mass="27198">MQLCRQFRRDGQPATIWTDFHRSIAEALVLPAQAVLGGRRPAWPLGSHARMPTCPPPDGVRAVVRAPTGGASSLGADRAVRHCSPSAGGATLGSRHYGRTRPVRLTAEQEEAAMTTARDIMHQGAECVGEQETLVNVAKRMVRHGIGSMLVCDADQRMRGIITDRDIVVKCLAEGHDPQSMTAGELAQGTPIAVPPDADVRHVLQTMEDHQIRRLPVVEEDRPVGVISEADLARHVSEAQMGHFVEAIAAAR</sequence>
<feature type="domain" description="CBS" evidence="3">
    <location>
        <begin position="181"/>
        <end position="246"/>
    </location>
</feature>
<organism evidence="4 5">
    <name type="scientific">Streptomyces olivaceiscleroticus</name>
    <dbReference type="NCBI Taxonomy" id="68245"/>
    <lineage>
        <taxon>Bacteria</taxon>
        <taxon>Bacillati</taxon>
        <taxon>Actinomycetota</taxon>
        <taxon>Actinomycetes</taxon>
        <taxon>Kitasatosporales</taxon>
        <taxon>Streptomycetaceae</taxon>
        <taxon>Streptomyces</taxon>
    </lineage>
</organism>
<feature type="domain" description="CBS" evidence="3">
    <location>
        <begin position="121"/>
        <end position="178"/>
    </location>
</feature>
<protein>
    <recommendedName>
        <fullName evidence="3">CBS domain-containing protein</fullName>
    </recommendedName>
</protein>
<evidence type="ECO:0000259" key="3">
    <source>
        <dbReference type="PROSITE" id="PS51371"/>
    </source>
</evidence>
<keyword evidence="1 2" id="KW-0129">CBS domain</keyword>
<dbReference type="PANTHER" id="PTHR43080">
    <property type="entry name" value="CBS DOMAIN-CONTAINING PROTEIN CBSX3, MITOCHONDRIAL"/>
    <property type="match status" value="1"/>
</dbReference>
<dbReference type="SMART" id="SM00116">
    <property type="entry name" value="CBS"/>
    <property type="match status" value="2"/>
</dbReference>
<reference evidence="4 5" key="1">
    <citation type="journal article" date="2019" name="Int. J. Syst. Evol. Microbiol.">
        <title>The Global Catalogue of Microorganisms (GCM) 10K type strain sequencing project: providing services to taxonomists for standard genome sequencing and annotation.</title>
        <authorList>
            <consortium name="The Broad Institute Genomics Platform"/>
            <consortium name="The Broad Institute Genome Sequencing Center for Infectious Disease"/>
            <person name="Wu L."/>
            <person name="Ma J."/>
        </authorList>
    </citation>
    <scope>NUCLEOTIDE SEQUENCE [LARGE SCALE GENOMIC DNA]</scope>
    <source>
        <strain evidence="4 5">JCM 4805</strain>
    </source>
</reference>
<dbReference type="Pfam" id="PF00571">
    <property type="entry name" value="CBS"/>
    <property type="match status" value="2"/>
</dbReference>
<gene>
    <name evidence="4" type="ORF">GCM10010361_29110</name>
</gene>
<dbReference type="InterPro" id="IPR051257">
    <property type="entry name" value="Diverse_CBS-Domain"/>
</dbReference>
<dbReference type="InterPro" id="IPR000644">
    <property type="entry name" value="CBS_dom"/>
</dbReference>
<comment type="caution">
    <text evidence="4">The sequence shown here is derived from an EMBL/GenBank/DDBJ whole genome shotgun (WGS) entry which is preliminary data.</text>
</comment>
<dbReference type="SUPFAM" id="SSF54631">
    <property type="entry name" value="CBS-domain pair"/>
    <property type="match status" value="1"/>
</dbReference>
<evidence type="ECO:0000313" key="4">
    <source>
        <dbReference type="EMBL" id="GAA0463409.1"/>
    </source>
</evidence>
<accession>A0ABN0ZYR7</accession>
<dbReference type="Gene3D" id="3.10.580.10">
    <property type="entry name" value="CBS-domain"/>
    <property type="match status" value="1"/>
</dbReference>
<dbReference type="PROSITE" id="PS51371">
    <property type="entry name" value="CBS"/>
    <property type="match status" value="2"/>
</dbReference>
<dbReference type="EMBL" id="BAAABY010000023">
    <property type="protein sequence ID" value="GAA0463409.1"/>
    <property type="molecule type" value="Genomic_DNA"/>
</dbReference>
<dbReference type="Proteomes" id="UP001500909">
    <property type="component" value="Unassembled WGS sequence"/>
</dbReference>
<evidence type="ECO:0000256" key="2">
    <source>
        <dbReference type="PROSITE-ProRule" id="PRU00703"/>
    </source>
</evidence>
<keyword evidence="5" id="KW-1185">Reference proteome</keyword>
<dbReference type="CDD" id="cd04622">
    <property type="entry name" value="CBS_pair_HRP1_like"/>
    <property type="match status" value="1"/>
</dbReference>
<proteinExistence type="predicted"/>
<dbReference type="PANTHER" id="PTHR43080:SF2">
    <property type="entry name" value="CBS DOMAIN-CONTAINING PROTEIN"/>
    <property type="match status" value="1"/>
</dbReference>
<evidence type="ECO:0000256" key="1">
    <source>
        <dbReference type="ARBA" id="ARBA00023122"/>
    </source>
</evidence>